<accession>A0ABQ9GK59</accession>
<dbReference type="InterPro" id="IPR027417">
    <property type="entry name" value="P-loop_NTPase"/>
</dbReference>
<dbReference type="EMBL" id="JARBHB010000011">
    <property type="protein sequence ID" value="KAJ8872418.1"/>
    <property type="molecule type" value="Genomic_DNA"/>
</dbReference>
<keyword evidence="2" id="KW-1185">Reference proteome</keyword>
<dbReference type="Gene3D" id="3.10.20.30">
    <property type="match status" value="1"/>
</dbReference>
<comment type="caution">
    <text evidence="1">The sequence shown here is derived from an EMBL/GenBank/DDBJ whole genome shotgun (WGS) entry which is preliminary data.</text>
</comment>
<dbReference type="InterPro" id="IPR012675">
    <property type="entry name" value="Beta-grasp_dom_sf"/>
</dbReference>
<protein>
    <submittedName>
        <fullName evidence="1">Uncharacterized protein</fullName>
    </submittedName>
</protein>
<reference evidence="1 2" key="1">
    <citation type="submission" date="2023-02" db="EMBL/GenBank/DDBJ databases">
        <title>LHISI_Scaffold_Assembly.</title>
        <authorList>
            <person name="Stuart O.P."/>
            <person name="Cleave R."/>
            <person name="Magrath M.J.L."/>
            <person name="Mikheyev A.S."/>
        </authorList>
    </citation>
    <scope>NUCLEOTIDE SEQUENCE [LARGE SCALE GENOMIC DNA]</scope>
    <source>
        <strain evidence="1">Daus_M_001</strain>
        <tissue evidence="1">Leg muscle</tissue>
    </source>
</reference>
<gene>
    <name evidence="1" type="ORF">PR048_026022</name>
</gene>
<evidence type="ECO:0000313" key="2">
    <source>
        <dbReference type="Proteomes" id="UP001159363"/>
    </source>
</evidence>
<dbReference type="Gene3D" id="3.40.50.300">
    <property type="entry name" value="P-loop containing nucleotide triphosphate hydrolases"/>
    <property type="match status" value="1"/>
</dbReference>
<evidence type="ECO:0000313" key="1">
    <source>
        <dbReference type="EMBL" id="KAJ8872418.1"/>
    </source>
</evidence>
<name>A0ABQ9GK59_9NEOP</name>
<proteinExistence type="predicted"/>
<dbReference type="Proteomes" id="UP001159363">
    <property type="component" value="Chromosome 10"/>
</dbReference>
<sequence>MVGTDWRGLLVIDQKTSKDAGLLGFLGVTVSISSTSREPIALEEHTLSLPHPPSPMMRPFRSARGRVELDVFPHLFVRMIADDDVWSWNNIMLGCIFVALFDMRNGAELFSRLYPLTQECSCTTDERPLLRSTCMHIVYSSTICEITLFGVGQEKTWKFLEKYIYYKCASSYTYMWGRGGVVVRLRTFHQGEPDSIPGEVAPGFSNVGIVPDDVAGRLIFSGISRLLHSQLTSLSPALKTSMLRVTLNSLTHIALDKIIVHGYKALQLQYFFTCGPDEVKAWTIQLSLTPEYICLWGRDHGGVVARLLASHLGDQGSIPGGVATGFPQVGIVPDDATGRRAFSGSLVSPRTFIPALPHSQLASPSSVFKTLVLNAARLSSLTVFGGIKITSIQLQRRNLYFTHVISHGPSPRPPPWSRL</sequence>
<organism evidence="1 2">
    <name type="scientific">Dryococelus australis</name>
    <dbReference type="NCBI Taxonomy" id="614101"/>
    <lineage>
        <taxon>Eukaryota</taxon>
        <taxon>Metazoa</taxon>
        <taxon>Ecdysozoa</taxon>
        <taxon>Arthropoda</taxon>
        <taxon>Hexapoda</taxon>
        <taxon>Insecta</taxon>
        <taxon>Pterygota</taxon>
        <taxon>Neoptera</taxon>
        <taxon>Polyneoptera</taxon>
        <taxon>Phasmatodea</taxon>
        <taxon>Verophasmatodea</taxon>
        <taxon>Anareolatae</taxon>
        <taxon>Phasmatidae</taxon>
        <taxon>Eurycanthinae</taxon>
        <taxon>Dryococelus</taxon>
    </lineage>
</organism>